<evidence type="ECO:0000313" key="2">
    <source>
        <dbReference type="Proteomes" id="UP001214530"/>
    </source>
</evidence>
<accession>A0AAJ5W5X8</accession>
<gene>
    <name evidence="1" type="ORF">P0Y49_15370</name>
</gene>
<proteinExistence type="predicted"/>
<organism evidence="1 2">
    <name type="scientific">Candidatus Pedobacter colombiensis</name>
    <dbReference type="NCBI Taxonomy" id="3121371"/>
    <lineage>
        <taxon>Bacteria</taxon>
        <taxon>Pseudomonadati</taxon>
        <taxon>Bacteroidota</taxon>
        <taxon>Sphingobacteriia</taxon>
        <taxon>Sphingobacteriales</taxon>
        <taxon>Sphingobacteriaceae</taxon>
        <taxon>Pedobacter</taxon>
    </lineage>
</organism>
<name>A0AAJ5W5X8_9SPHI</name>
<dbReference type="Proteomes" id="UP001214530">
    <property type="component" value="Chromosome"/>
</dbReference>
<sequence>MKDLIKEITKGAFLSAVVGIVKSVDLDNFTCDVETLTEGEVLDVRLRASVDQQKNGSTLIPKIGSSVILAPIDNNRTQYYVAMFSEVDELSIQIQGQVFQMAKGGMSLKNDKEDLKGILTSFCEEMLKIYAPKNVPGINNLKIRIKNLLK</sequence>
<protein>
    <submittedName>
        <fullName evidence="1">Uncharacterized protein</fullName>
    </submittedName>
</protein>
<evidence type="ECO:0000313" key="1">
    <source>
        <dbReference type="EMBL" id="WEK18170.1"/>
    </source>
</evidence>
<dbReference type="AlphaFoldDB" id="A0AAJ5W5X8"/>
<reference evidence="1" key="1">
    <citation type="submission" date="2023-03" db="EMBL/GenBank/DDBJ databases">
        <title>Andean soil-derived lignocellulolytic bacterial consortium as a source of novel taxa and putative plastic-active enzymes.</title>
        <authorList>
            <person name="Diaz-Garcia L."/>
            <person name="Chuvochina M."/>
            <person name="Feuerriegel G."/>
            <person name="Bunk B."/>
            <person name="Sproer C."/>
            <person name="Streit W.R."/>
            <person name="Rodriguez L.M."/>
            <person name="Overmann J."/>
            <person name="Jimenez D.J."/>
        </authorList>
    </citation>
    <scope>NUCLEOTIDE SEQUENCE</scope>
    <source>
        <strain evidence="1">MAG 3858</strain>
    </source>
</reference>
<dbReference type="EMBL" id="CP119313">
    <property type="protein sequence ID" value="WEK18170.1"/>
    <property type="molecule type" value="Genomic_DNA"/>
</dbReference>